<proteinExistence type="predicted"/>
<dbReference type="EMBL" id="FUZZ01000006">
    <property type="protein sequence ID" value="SKD10028.1"/>
    <property type="molecule type" value="Genomic_DNA"/>
</dbReference>
<accession>A0A1T5PCB7</accession>
<protein>
    <recommendedName>
        <fullName evidence="4">Neutral/alkaline non-lysosomal ceramidase, N-terminal</fullName>
    </recommendedName>
</protein>
<keyword evidence="3" id="KW-1185">Reference proteome</keyword>
<organism evidence="2 3">
    <name type="scientific">Chitinophaga ginsengisegetis</name>
    <dbReference type="NCBI Taxonomy" id="393003"/>
    <lineage>
        <taxon>Bacteria</taxon>
        <taxon>Pseudomonadati</taxon>
        <taxon>Bacteroidota</taxon>
        <taxon>Chitinophagia</taxon>
        <taxon>Chitinophagales</taxon>
        <taxon>Chitinophagaceae</taxon>
        <taxon>Chitinophaga</taxon>
    </lineage>
</organism>
<name>A0A1T5PCB7_9BACT</name>
<dbReference type="RefSeq" id="WP_079473193.1">
    <property type="nucleotide sequence ID" value="NZ_FUZZ01000006.1"/>
</dbReference>
<dbReference type="AlphaFoldDB" id="A0A1T5PCB7"/>
<gene>
    <name evidence="2" type="ORF">SAMN05660461_5928</name>
</gene>
<evidence type="ECO:0000313" key="3">
    <source>
        <dbReference type="Proteomes" id="UP000190166"/>
    </source>
</evidence>
<sequence>MSHHIFFRFSKCLLLLICFSVTAFSQKIRVGVFEVNASPPIGSPVAYAVTRSITDSLSARGIVVLSADKPVVLCVVDWIGISNEGQDRWRRQVAAAAGTTIDRVSIHTLHQHDAPRCDFTIERIMEEYGLGGRSIDNTFTTDVIQRTAAAVKKAISNAQVVTAVGWGQAKVDSVASNRRIMDADGNITTRWSSTKDSAMRAAPEGLIDPWLKCISFWNGNKAIALLTYYTTHPQSYYGTGDVTCEFVGIARNAIEKQLGIPSIHFNGASGNIAAGKYNDGSAPQRIVLARHVEEGMKKAWLNTKKYPLRNASVAWSNVEVALPLGANIIEADLRHRMTNDSLNIHEKFRAAEKLAWYQRSTEGHKVNISSLKLGNIWLLNIPGEAFVEYQLAAQKMRPQDVVCTAAYEEYGPGYIGTKASYFQKGGYETSDIVSGVSPDAESVLLNAIRTVLK</sequence>
<dbReference type="Proteomes" id="UP000190166">
    <property type="component" value="Unassembled WGS sequence"/>
</dbReference>
<dbReference type="STRING" id="393003.SAMN05660461_5928"/>
<reference evidence="2 3" key="1">
    <citation type="submission" date="2017-02" db="EMBL/GenBank/DDBJ databases">
        <authorList>
            <person name="Peterson S.W."/>
        </authorList>
    </citation>
    <scope>NUCLEOTIDE SEQUENCE [LARGE SCALE GENOMIC DNA]</scope>
    <source>
        <strain evidence="2 3">DSM 18108</strain>
    </source>
</reference>
<keyword evidence="1" id="KW-0732">Signal</keyword>
<evidence type="ECO:0008006" key="4">
    <source>
        <dbReference type="Google" id="ProtNLM"/>
    </source>
</evidence>
<feature type="chain" id="PRO_5012301474" description="Neutral/alkaline non-lysosomal ceramidase, N-terminal" evidence="1">
    <location>
        <begin position="24"/>
        <end position="453"/>
    </location>
</feature>
<evidence type="ECO:0000256" key="1">
    <source>
        <dbReference type="SAM" id="SignalP"/>
    </source>
</evidence>
<feature type="signal peptide" evidence="1">
    <location>
        <begin position="1"/>
        <end position="23"/>
    </location>
</feature>
<evidence type="ECO:0000313" key="2">
    <source>
        <dbReference type="EMBL" id="SKD10028.1"/>
    </source>
</evidence>